<keyword evidence="3" id="KW-1185">Reference proteome</keyword>
<proteinExistence type="predicted"/>
<dbReference type="AlphaFoldDB" id="A0A2Z4IS53"/>
<dbReference type="Gene3D" id="2.60.20.10">
    <property type="entry name" value="Crystallins"/>
    <property type="match status" value="1"/>
</dbReference>
<feature type="chain" id="PRO_5016361862" description="Peptidase M23" evidence="1">
    <location>
        <begin position="29"/>
        <end position="134"/>
    </location>
</feature>
<accession>A0A2Z4IS53</accession>
<evidence type="ECO:0000256" key="1">
    <source>
        <dbReference type="SAM" id="SignalP"/>
    </source>
</evidence>
<dbReference type="KEGG" id="scad:DN051_01160"/>
<gene>
    <name evidence="2" type="ORF">DN051_01160</name>
</gene>
<evidence type="ECO:0008006" key="4">
    <source>
        <dbReference type="Google" id="ProtNLM"/>
    </source>
</evidence>
<evidence type="ECO:0000313" key="3">
    <source>
        <dbReference type="Proteomes" id="UP000249616"/>
    </source>
</evidence>
<evidence type="ECO:0000313" key="2">
    <source>
        <dbReference type="EMBL" id="AWW35458.1"/>
    </source>
</evidence>
<protein>
    <recommendedName>
        <fullName evidence="4">Peptidase M23</fullName>
    </recommendedName>
</protein>
<reference evidence="2 3" key="1">
    <citation type="journal article" date="2019" name="Int. J. Syst. Evol. Microbiol.">
        <title>Streptomyces cadmiisoli sp. nov., a novel actinomycete isolated from cadmium-contaminated soil.</title>
        <authorList>
            <person name="Li K."/>
            <person name="Tang X."/>
            <person name="Zhao J."/>
            <person name="Guo Y."/>
            <person name="Tang Y."/>
            <person name="Gao J."/>
        </authorList>
    </citation>
    <scope>NUCLEOTIDE SEQUENCE [LARGE SCALE GENOMIC DNA]</scope>
    <source>
        <strain evidence="2 3">ZFG47</strain>
    </source>
</reference>
<name>A0A2Z4IS53_9ACTN</name>
<dbReference type="SUPFAM" id="SSF49695">
    <property type="entry name" value="gamma-Crystallin-like"/>
    <property type="match status" value="1"/>
</dbReference>
<keyword evidence="1" id="KW-0732">Signal</keyword>
<dbReference type="RefSeq" id="WP_053761408.1">
    <property type="nucleotide sequence ID" value="NZ_CP030073.1"/>
</dbReference>
<organism evidence="2 3">
    <name type="scientific">Streptomyces cadmiisoli</name>
    <dbReference type="NCBI Taxonomy" id="2184053"/>
    <lineage>
        <taxon>Bacteria</taxon>
        <taxon>Bacillati</taxon>
        <taxon>Actinomycetota</taxon>
        <taxon>Actinomycetes</taxon>
        <taxon>Kitasatosporales</taxon>
        <taxon>Streptomycetaceae</taxon>
        <taxon>Streptomyces</taxon>
        <taxon>Streptomyces aurantiacus group</taxon>
    </lineage>
</organism>
<dbReference type="InterPro" id="IPR011024">
    <property type="entry name" value="G_crystallin-like"/>
</dbReference>
<dbReference type="EMBL" id="CP030073">
    <property type="protein sequence ID" value="AWW35458.1"/>
    <property type="molecule type" value="Genomic_DNA"/>
</dbReference>
<sequence>MKKKLAMIMAPALSAVAIAVAGAGPSSASDADVMAYNCQDNEVCFYQHANYTGSVFVPNEMKAGKPVLDFAGRTFTNGASANNAVSSIRNMTGWKVCFYEAPRMQNYYGSVPLDDQLDFGNRYANDAISSASYC</sequence>
<dbReference type="Proteomes" id="UP000249616">
    <property type="component" value="Chromosome"/>
</dbReference>
<dbReference type="GeneID" id="32592939"/>
<feature type="signal peptide" evidence="1">
    <location>
        <begin position="1"/>
        <end position="28"/>
    </location>
</feature>
<dbReference type="Pfam" id="PF03995">
    <property type="entry name" value="Inhibitor_I36"/>
    <property type="match status" value="1"/>
</dbReference>